<protein>
    <submittedName>
        <fullName evidence="2">Uncharacterized protein</fullName>
    </submittedName>
</protein>
<organism evidence="2 3">
    <name type="scientific">Candidatus Wolfebacteria bacterium GW2011_GWC1_43_10</name>
    <dbReference type="NCBI Taxonomy" id="1619011"/>
    <lineage>
        <taxon>Bacteria</taxon>
        <taxon>Candidatus Wolfeibacteriota</taxon>
    </lineage>
</organism>
<comment type="caution">
    <text evidence="2">The sequence shown here is derived from an EMBL/GenBank/DDBJ whole genome shotgun (WGS) entry which is preliminary data.</text>
</comment>
<dbReference type="EMBL" id="LCFA01000010">
    <property type="protein sequence ID" value="KKS82422.1"/>
    <property type="molecule type" value="Genomic_DNA"/>
</dbReference>
<proteinExistence type="predicted"/>
<accession>A0A0G1CA43</accession>
<evidence type="ECO:0000313" key="3">
    <source>
        <dbReference type="Proteomes" id="UP000034810"/>
    </source>
</evidence>
<gene>
    <name evidence="2" type="ORF">UV58_C0010G0042</name>
</gene>
<keyword evidence="1" id="KW-0812">Transmembrane</keyword>
<dbReference type="Proteomes" id="UP000034810">
    <property type="component" value="Unassembled WGS sequence"/>
</dbReference>
<name>A0A0G1CA43_9BACT</name>
<keyword evidence="1" id="KW-1133">Transmembrane helix</keyword>
<reference evidence="2 3" key="1">
    <citation type="journal article" date="2015" name="Nature">
        <title>rRNA introns, odd ribosomes, and small enigmatic genomes across a large radiation of phyla.</title>
        <authorList>
            <person name="Brown C.T."/>
            <person name="Hug L.A."/>
            <person name="Thomas B.C."/>
            <person name="Sharon I."/>
            <person name="Castelle C.J."/>
            <person name="Singh A."/>
            <person name="Wilkins M.J."/>
            <person name="Williams K.H."/>
            <person name="Banfield J.F."/>
        </authorList>
    </citation>
    <scope>NUCLEOTIDE SEQUENCE [LARGE SCALE GENOMIC DNA]</scope>
</reference>
<evidence type="ECO:0000256" key="1">
    <source>
        <dbReference type="SAM" id="Phobius"/>
    </source>
</evidence>
<dbReference type="AlphaFoldDB" id="A0A0G1CA43"/>
<keyword evidence="1" id="KW-0472">Membrane</keyword>
<evidence type="ECO:0000313" key="2">
    <source>
        <dbReference type="EMBL" id="KKS82422.1"/>
    </source>
</evidence>
<feature type="transmembrane region" description="Helical" evidence="1">
    <location>
        <begin position="72"/>
        <end position="91"/>
    </location>
</feature>
<sequence>MNELFNFKQFLALVFTPVVDFLKKEGVWDELVIIYNILAGLSKAAFLWLNSAIVVGDVIQVVLAFLKFIVRLFIILFNVLIDIFTWIFNLFK</sequence>